<feature type="region of interest" description="Disordered" evidence="1">
    <location>
        <begin position="1"/>
        <end position="31"/>
    </location>
</feature>
<dbReference type="AlphaFoldDB" id="A0A427XFZ4"/>
<dbReference type="Pfam" id="PF15159">
    <property type="entry name" value="PIG-Y"/>
    <property type="match status" value="1"/>
</dbReference>
<evidence type="ECO:0000313" key="4">
    <source>
        <dbReference type="Proteomes" id="UP000279236"/>
    </source>
</evidence>
<gene>
    <name evidence="3" type="ORF">EHS24_002800</name>
</gene>
<name>A0A427XFZ4_9TREE</name>
<keyword evidence="2" id="KW-0472">Membrane</keyword>
<dbReference type="EMBL" id="RSCE01000014">
    <property type="protein sequence ID" value="RSH77742.1"/>
    <property type="molecule type" value="Genomic_DNA"/>
</dbReference>
<feature type="transmembrane region" description="Helical" evidence="2">
    <location>
        <begin position="49"/>
        <end position="73"/>
    </location>
</feature>
<evidence type="ECO:0008006" key="5">
    <source>
        <dbReference type="Google" id="ProtNLM"/>
    </source>
</evidence>
<dbReference type="InterPro" id="IPR029164">
    <property type="entry name" value="PIG-Y"/>
</dbReference>
<reference evidence="3 4" key="1">
    <citation type="submission" date="2018-11" db="EMBL/GenBank/DDBJ databases">
        <title>Genome sequence of Apiotrichum porosum DSM 27194.</title>
        <authorList>
            <person name="Aliyu H."/>
            <person name="Gorte O."/>
            <person name="Ochsenreither K."/>
        </authorList>
    </citation>
    <scope>NUCLEOTIDE SEQUENCE [LARGE SCALE GENOMIC DNA]</scope>
    <source>
        <strain evidence="3 4">DSM 27194</strain>
    </source>
</reference>
<evidence type="ECO:0000256" key="2">
    <source>
        <dbReference type="SAM" id="Phobius"/>
    </source>
</evidence>
<organism evidence="3 4">
    <name type="scientific">Apiotrichum porosum</name>
    <dbReference type="NCBI Taxonomy" id="105984"/>
    <lineage>
        <taxon>Eukaryota</taxon>
        <taxon>Fungi</taxon>
        <taxon>Dikarya</taxon>
        <taxon>Basidiomycota</taxon>
        <taxon>Agaricomycotina</taxon>
        <taxon>Tremellomycetes</taxon>
        <taxon>Trichosporonales</taxon>
        <taxon>Trichosporonaceae</taxon>
        <taxon>Apiotrichum</taxon>
    </lineage>
</organism>
<proteinExistence type="predicted"/>
<accession>A0A427XFZ4</accession>
<feature type="compositionally biased region" description="Low complexity" evidence="1">
    <location>
        <begin position="1"/>
        <end position="21"/>
    </location>
</feature>
<protein>
    <recommendedName>
        <fullName evidence="5">Transmembrane protein</fullName>
    </recommendedName>
</protein>
<dbReference type="Proteomes" id="UP000279236">
    <property type="component" value="Unassembled WGS sequence"/>
</dbReference>
<dbReference type="OrthoDB" id="2157498at2759"/>
<evidence type="ECO:0000313" key="3">
    <source>
        <dbReference type="EMBL" id="RSH77742.1"/>
    </source>
</evidence>
<sequence length="119" mass="12511">MSKTAPAASSGTATPTVPSSTKTNLVLEEDDYANPPPARALVASTAGQMYALSVSFVLGTAATVALAGLYIGIGCPSDSPLLAVLCSDNHYKYLLPILVPVTAWFVIANWVGWQFFRYA</sequence>
<keyword evidence="2" id="KW-1133">Transmembrane helix</keyword>
<dbReference type="RefSeq" id="XP_028472889.1">
    <property type="nucleotide sequence ID" value="XM_028618522.1"/>
</dbReference>
<dbReference type="GeneID" id="39587343"/>
<comment type="caution">
    <text evidence="3">The sequence shown here is derived from an EMBL/GenBank/DDBJ whole genome shotgun (WGS) entry which is preliminary data.</text>
</comment>
<keyword evidence="2" id="KW-0812">Transmembrane</keyword>
<keyword evidence="4" id="KW-1185">Reference proteome</keyword>
<feature type="transmembrane region" description="Helical" evidence="2">
    <location>
        <begin position="93"/>
        <end position="116"/>
    </location>
</feature>
<evidence type="ECO:0000256" key="1">
    <source>
        <dbReference type="SAM" id="MobiDB-lite"/>
    </source>
</evidence>